<reference evidence="1" key="1">
    <citation type="submission" date="2018-06" db="EMBL/GenBank/DDBJ databases">
        <authorList>
            <person name="Zhirakovskaya E."/>
        </authorList>
    </citation>
    <scope>NUCLEOTIDE SEQUENCE</scope>
</reference>
<dbReference type="EMBL" id="UOFL01000138">
    <property type="protein sequence ID" value="VAW77789.1"/>
    <property type="molecule type" value="Genomic_DNA"/>
</dbReference>
<gene>
    <name evidence="1" type="ORF">MNBD_GAMMA12-1070</name>
</gene>
<proteinExistence type="predicted"/>
<feature type="non-terminal residue" evidence="1">
    <location>
        <position position="1"/>
    </location>
</feature>
<sequence>VYIKALERVCLIDNDYSSAARKIKTLVVKPSKIPGKDRVTNTTGTKITVYIDKKVANIMITSFDKIKQSL</sequence>
<protein>
    <submittedName>
        <fullName evidence="1">Uncharacterized protein</fullName>
    </submittedName>
</protein>
<organism evidence="1">
    <name type="scientific">hydrothermal vent metagenome</name>
    <dbReference type="NCBI Taxonomy" id="652676"/>
    <lineage>
        <taxon>unclassified sequences</taxon>
        <taxon>metagenomes</taxon>
        <taxon>ecological metagenomes</taxon>
    </lineage>
</organism>
<evidence type="ECO:0000313" key="1">
    <source>
        <dbReference type="EMBL" id="VAW77789.1"/>
    </source>
</evidence>
<dbReference type="AlphaFoldDB" id="A0A3B0YTZ8"/>
<accession>A0A3B0YTZ8</accession>
<name>A0A3B0YTZ8_9ZZZZ</name>